<evidence type="ECO:0000313" key="2">
    <source>
        <dbReference type="EMBL" id="SVC90934.1"/>
    </source>
</evidence>
<dbReference type="InterPro" id="IPR008979">
    <property type="entry name" value="Galactose-bd-like_sf"/>
</dbReference>
<dbReference type="Gene3D" id="2.60.120.260">
    <property type="entry name" value="Galactose-binding domain-like"/>
    <property type="match status" value="1"/>
</dbReference>
<dbReference type="EMBL" id="UINC01118064">
    <property type="protein sequence ID" value="SVC90934.1"/>
    <property type="molecule type" value="Genomic_DNA"/>
</dbReference>
<dbReference type="SMART" id="SM00939">
    <property type="entry name" value="PepX_C"/>
    <property type="match status" value="1"/>
</dbReference>
<dbReference type="InterPro" id="IPR005674">
    <property type="entry name" value="CocE/Ser_esterase"/>
</dbReference>
<gene>
    <name evidence="2" type="ORF">METZ01_LOCUS343788</name>
</gene>
<dbReference type="NCBIfam" id="TIGR00976">
    <property type="entry name" value="CocE_NonD"/>
    <property type="match status" value="1"/>
</dbReference>
<proteinExistence type="predicted"/>
<dbReference type="Pfam" id="PF08530">
    <property type="entry name" value="PepX_C"/>
    <property type="match status" value="1"/>
</dbReference>
<feature type="non-terminal residue" evidence="2">
    <location>
        <position position="326"/>
    </location>
</feature>
<name>A0A382QZL0_9ZZZZ</name>
<feature type="domain" description="Xaa-Pro dipeptidyl-peptidase C-terminal" evidence="1">
    <location>
        <begin position="6"/>
        <end position="240"/>
    </location>
</feature>
<reference evidence="2" key="1">
    <citation type="submission" date="2018-05" db="EMBL/GenBank/DDBJ databases">
        <authorList>
            <person name="Lanie J.A."/>
            <person name="Ng W.-L."/>
            <person name="Kazmierczak K.M."/>
            <person name="Andrzejewski T.M."/>
            <person name="Davidsen T.M."/>
            <person name="Wayne K.J."/>
            <person name="Tettelin H."/>
            <person name="Glass J.I."/>
            <person name="Rusch D."/>
            <person name="Podicherti R."/>
            <person name="Tsui H.-C.T."/>
            <person name="Winkler M.E."/>
        </authorList>
    </citation>
    <scope>NUCLEOTIDE SEQUENCE</scope>
</reference>
<dbReference type="SUPFAM" id="SSF49785">
    <property type="entry name" value="Galactose-binding domain-like"/>
    <property type="match status" value="1"/>
</dbReference>
<dbReference type="AlphaFoldDB" id="A0A382QZL0"/>
<sequence length="326" mass="36635">WRHEAVRWFDQWLKGEDTGILQEPDFAVYVRNYHAPDPTLDRVSGYWRWEDDWPIERIENHSWYAHANHSLSTAPAENATHSMTYKPSIGLEGGGPTMWWGSIPPDQQPMDDYSLVYDSEILDAPLEILGRPVARLRVSANATRANWVVRVSDVAPDGQVTQVAGAAFNGTHRISAREPSDVVPGEEFDLNINLHFTSWVFPKGHRVRVAISNAQWPMLWPTPMQMKSTLAIGGNNGARIDLPVVPPGEKNAPNFKEPSPNPWLSGYEVIDYGNITGYAAINSIQHDPETGEAFGVATNTGAVRYPWGIERFEEEIEHRTSDENPE</sequence>
<dbReference type="GO" id="GO:0008239">
    <property type="term" value="F:dipeptidyl-peptidase activity"/>
    <property type="evidence" value="ECO:0007669"/>
    <property type="project" value="InterPro"/>
</dbReference>
<organism evidence="2">
    <name type="scientific">marine metagenome</name>
    <dbReference type="NCBI Taxonomy" id="408172"/>
    <lineage>
        <taxon>unclassified sequences</taxon>
        <taxon>metagenomes</taxon>
        <taxon>ecological metagenomes</taxon>
    </lineage>
</organism>
<evidence type="ECO:0000259" key="1">
    <source>
        <dbReference type="SMART" id="SM00939"/>
    </source>
</evidence>
<accession>A0A382QZL0</accession>
<feature type="non-terminal residue" evidence="2">
    <location>
        <position position="1"/>
    </location>
</feature>
<dbReference type="InterPro" id="IPR013736">
    <property type="entry name" value="Xaa-Pro_dipept_C"/>
</dbReference>
<protein>
    <recommendedName>
        <fullName evidence="1">Xaa-Pro dipeptidyl-peptidase C-terminal domain-containing protein</fullName>
    </recommendedName>
</protein>